<organism evidence="2 3">
    <name type="scientific">Gloeophyllum trabeum (strain ATCC 11539 / FP-39264 / Madison 617)</name>
    <name type="common">Brown rot fungus</name>
    <dbReference type="NCBI Taxonomy" id="670483"/>
    <lineage>
        <taxon>Eukaryota</taxon>
        <taxon>Fungi</taxon>
        <taxon>Dikarya</taxon>
        <taxon>Basidiomycota</taxon>
        <taxon>Agaricomycotina</taxon>
        <taxon>Agaricomycetes</taxon>
        <taxon>Gloeophyllales</taxon>
        <taxon>Gloeophyllaceae</taxon>
        <taxon>Gloeophyllum</taxon>
    </lineage>
</organism>
<feature type="transmembrane region" description="Helical" evidence="1">
    <location>
        <begin position="101"/>
        <end position="120"/>
    </location>
</feature>
<dbReference type="OMA" id="ITFSACY"/>
<sequence>FRAIYIWPGFQTGNAVQLALALGRPFLGDHSFHIPDRQALTSLLTFIFGALLARIGDRVGSKSRVWLFSGSLVQALFTMAAAVCIWRSGDGSVASDRGSPAWTTPLTYVALGFISASLGLQGGMAKRINTQFAATLVITTMWCELMADPKLHHIRKWVSTRDHKLAVIGSLLVGGFMGAVSVEAIGSAGTLGLAAGLRALIAIGWVFVPDREKKRRFKPGFHSLHLHPEQMAALDKETIWSAKIV</sequence>
<dbReference type="PANTHER" id="PTHR37488:SF2">
    <property type="entry name" value="DUF1275 DOMAIN-CONTAINING PROTEIN"/>
    <property type="match status" value="1"/>
</dbReference>
<evidence type="ECO:0000256" key="1">
    <source>
        <dbReference type="SAM" id="Phobius"/>
    </source>
</evidence>
<dbReference type="OrthoDB" id="5288586at2759"/>
<dbReference type="AlphaFoldDB" id="S7Q4X9"/>
<evidence type="ECO:0000313" key="3">
    <source>
        <dbReference type="Proteomes" id="UP000030669"/>
    </source>
</evidence>
<feature type="non-terminal residue" evidence="2">
    <location>
        <position position="1"/>
    </location>
</feature>
<dbReference type="eggNOG" id="ENOG502S0ZW">
    <property type="taxonomic scope" value="Eukaryota"/>
</dbReference>
<reference evidence="2 3" key="1">
    <citation type="journal article" date="2012" name="Science">
        <title>The Paleozoic origin of enzymatic lignin decomposition reconstructed from 31 fungal genomes.</title>
        <authorList>
            <person name="Floudas D."/>
            <person name="Binder M."/>
            <person name="Riley R."/>
            <person name="Barry K."/>
            <person name="Blanchette R.A."/>
            <person name="Henrissat B."/>
            <person name="Martinez A.T."/>
            <person name="Otillar R."/>
            <person name="Spatafora J.W."/>
            <person name="Yadav J.S."/>
            <person name="Aerts A."/>
            <person name="Benoit I."/>
            <person name="Boyd A."/>
            <person name="Carlson A."/>
            <person name="Copeland A."/>
            <person name="Coutinho P.M."/>
            <person name="de Vries R.P."/>
            <person name="Ferreira P."/>
            <person name="Findley K."/>
            <person name="Foster B."/>
            <person name="Gaskell J."/>
            <person name="Glotzer D."/>
            <person name="Gorecki P."/>
            <person name="Heitman J."/>
            <person name="Hesse C."/>
            <person name="Hori C."/>
            <person name="Igarashi K."/>
            <person name="Jurgens J.A."/>
            <person name="Kallen N."/>
            <person name="Kersten P."/>
            <person name="Kohler A."/>
            <person name="Kuees U."/>
            <person name="Kumar T.K.A."/>
            <person name="Kuo A."/>
            <person name="LaButti K."/>
            <person name="Larrondo L.F."/>
            <person name="Lindquist E."/>
            <person name="Ling A."/>
            <person name="Lombard V."/>
            <person name="Lucas S."/>
            <person name="Lundell T."/>
            <person name="Martin R."/>
            <person name="McLaughlin D.J."/>
            <person name="Morgenstern I."/>
            <person name="Morin E."/>
            <person name="Murat C."/>
            <person name="Nagy L.G."/>
            <person name="Nolan M."/>
            <person name="Ohm R.A."/>
            <person name="Patyshakuliyeva A."/>
            <person name="Rokas A."/>
            <person name="Ruiz-Duenas F.J."/>
            <person name="Sabat G."/>
            <person name="Salamov A."/>
            <person name="Samejima M."/>
            <person name="Schmutz J."/>
            <person name="Slot J.C."/>
            <person name="St John F."/>
            <person name="Stenlid J."/>
            <person name="Sun H."/>
            <person name="Sun S."/>
            <person name="Syed K."/>
            <person name="Tsang A."/>
            <person name="Wiebenga A."/>
            <person name="Young D."/>
            <person name="Pisabarro A."/>
            <person name="Eastwood D.C."/>
            <person name="Martin F."/>
            <person name="Cullen D."/>
            <person name="Grigoriev I.V."/>
            <person name="Hibbett D.S."/>
        </authorList>
    </citation>
    <scope>NUCLEOTIDE SEQUENCE [LARGE SCALE GENOMIC DNA]</scope>
    <source>
        <strain evidence="2 3">ATCC 11539</strain>
    </source>
</reference>
<feature type="transmembrane region" description="Helical" evidence="1">
    <location>
        <begin position="188"/>
        <end position="208"/>
    </location>
</feature>
<dbReference type="KEGG" id="gtr:GLOTRDRAFT_42824"/>
<evidence type="ECO:0008006" key="4">
    <source>
        <dbReference type="Google" id="ProtNLM"/>
    </source>
</evidence>
<dbReference type="EMBL" id="KB469303">
    <property type="protein sequence ID" value="EPQ54578.1"/>
    <property type="molecule type" value="Genomic_DNA"/>
</dbReference>
<dbReference type="STRING" id="670483.S7Q4X9"/>
<keyword evidence="3" id="KW-1185">Reference proteome</keyword>
<proteinExistence type="predicted"/>
<evidence type="ECO:0000313" key="2">
    <source>
        <dbReference type="EMBL" id="EPQ54578.1"/>
    </source>
</evidence>
<keyword evidence="1" id="KW-0472">Membrane</keyword>
<keyword evidence="1" id="KW-0812">Transmembrane</keyword>
<dbReference type="HOGENOM" id="CLU_062487_0_0_1"/>
<dbReference type="PANTHER" id="PTHR37488">
    <property type="entry name" value="DUF1275 DOMAIN-CONTAINING PROTEIN"/>
    <property type="match status" value="1"/>
</dbReference>
<feature type="transmembrane region" description="Helical" evidence="1">
    <location>
        <begin position="65"/>
        <end position="89"/>
    </location>
</feature>
<protein>
    <recommendedName>
        <fullName evidence="4">DUF1275 domain protein</fullName>
    </recommendedName>
</protein>
<dbReference type="GeneID" id="19306157"/>
<dbReference type="RefSeq" id="XP_007866642.1">
    <property type="nucleotide sequence ID" value="XM_007868451.1"/>
</dbReference>
<feature type="transmembrane region" description="Helical" evidence="1">
    <location>
        <begin position="165"/>
        <end position="182"/>
    </location>
</feature>
<gene>
    <name evidence="2" type="ORF">GLOTRDRAFT_42824</name>
</gene>
<keyword evidence="1" id="KW-1133">Transmembrane helix</keyword>
<dbReference type="Pfam" id="PF06912">
    <property type="entry name" value="DUF1275"/>
    <property type="match status" value="1"/>
</dbReference>
<accession>S7Q4X9</accession>
<dbReference type="Proteomes" id="UP000030669">
    <property type="component" value="Unassembled WGS sequence"/>
</dbReference>
<name>S7Q4X9_GLOTA</name>
<dbReference type="InterPro" id="IPR010699">
    <property type="entry name" value="DUF1275"/>
</dbReference>